<protein>
    <submittedName>
        <fullName evidence="1">Uncharacterized protein</fullName>
    </submittedName>
</protein>
<comment type="caution">
    <text evidence="1">The sequence shown here is derived from an EMBL/GenBank/DDBJ whole genome shotgun (WGS) entry which is preliminary data.</text>
</comment>
<reference evidence="1" key="1">
    <citation type="submission" date="2022-06" db="EMBL/GenBank/DDBJ databases">
        <title>Genomic Encyclopedia of Archaeal and Bacterial Type Strains, Phase II (KMG-II): from individual species to whole genera.</title>
        <authorList>
            <person name="Goeker M."/>
        </authorList>
    </citation>
    <scope>NUCLEOTIDE SEQUENCE</scope>
    <source>
        <strain evidence="1">DSM 43935</strain>
    </source>
</reference>
<dbReference type="RefSeq" id="WP_301328755.1">
    <property type="nucleotide sequence ID" value="NZ_JAMTCK010000011.1"/>
</dbReference>
<keyword evidence="2" id="KW-1185">Reference proteome</keyword>
<dbReference type="Pfam" id="PF09438">
    <property type="entry name" value="DUF2017"/>
    <property type="match status" value="1"/>
</dbReference>
<accession>A0AAE3KI98</accession>
<dbReference type="AlphaFoldDB" id="A0AAE3KI98"/>
<organism evidence="1 2">
    <name type="scientific">Goodfellowiella coeruleoviolacea</name>
    <dbReference type="NCBI Taxonomy" id="334858"/>
    <lineage>
        <taxon>Bacteria</taxon>
        <taxon>Bacillati</taxon>
        <taxon>Actinomycetota</taxon>
        <taxon>Actinomycetes</taxon>
        <taxon>Pseudonocardiales</taxon>
        <taxon>Pseudonocardiaceae</taxon>
        <taxon>Goodfellowiella</taxon>
    </lineage>
</organism>
<dbReference type="Proteomes" id="UP001206128">
    <property type="component" value="Unassembled WGS sequence"/>
</dbReference>
<proteinExistence type="predicted"/>
<evidence type="ECO:0000313" key="1">
    <source>
        <dbReference type="EMBL" id="MCP2167752.1"/>
    </source>
</evidence>
<name>A0AAE3KI98_9PSEU</name>
<dbReference type="InterPro" id="IPR018561">
    <property type="entry name" value="AosR"/>
</dbReference>
<dbReference type="EMBL" id="JAMTCK010000011">
    <property type="protein sequence ID" value="MCP2167752.1"/>
    <property type="molecule type" value="Genomic_DNA"/>
</dbReference>
<sequence length="202" mass="21701">MEAGEYARVPDADHGDVVRAGDGVVLRMSGNVAVTLRDVLERLARLLRDGRLPEERRGWRLRRPATADEVLRRMFPNAYTDSAHADWFRQRHLPALRAGALAATERVLGRWGGAESAYLDLVEVDDWLMVLGLARFLFSARAGGGRTAPGVGSAAGQAALTTLWLNFLLERFVLAVCPSLLVELGRVGTGGGGDRAAGVGVG</sequence>
<gene>
    <name evidence="1" type="ORF">LX83_004625</name>
</gene>
<evidence type="ECO:0000313" key="2">
    <source>
        <dbReference type="Proteomes" id="UP001206128"/>
    </source>
</evidence>